<feature type="transmembrane region" description="Helical" evidence="10">
    <location>
        <begin position="602"/>
        <end position="625"/>
    </location>
</feature>
<evidence type="ECO:0000256" key="3">
    <source>
        <dbReference type="ARBA" id="ARBA00010780"/>
    </source>
</evidence>
<evidence type="ECO:0000256" key="8">
    <source>
        <dbReference type="ARBA" id="ARBA00023136"/>
    </source>
</evidence>
<keyword evidence="6 10" id="KW-0184">Conjugation</keyword>
<dbReference type="FunCoup" id="A0A316YR34">
    <property type="interactions" value="2"/>
</dbReference>
<accession>A0A316YR34</accession>
<dbReference type="OrthoDB" id="10248838at2759"/>
<feature type="transmembrane region" description="Helical" evidence="10">
    <location>
        <begin position="294"/>
        <end position="316"/>
    </location>
</feature>
<organism evidence="11 12">
    <name type="scientific">Acaromyces ingoldii</name>
    <dbReference type="NCBI Taxonomy" id="215250"/>
    <lineage>
        <taxon>Eukaryota</taxon>
        <taxon>Fungi</taxon>
        <taxon>Dikarya</taxon>
        <taxon>Basidiomycota</taxon>
        <taxon>Ustilaginomycotina</taxon>
        <taxon>Exobasidiomycetes</taxon>
        <taxon>Exobasidiales</taxon>
        <taxon>Cryptobasidiaceae</taxon>
        <taxon>Acaromyces</taxon>
    </lineage>
</organism>
<feature type="non-terminal residue" evidence="11">
    <location>
        <position position="626"/>
    </location>
</feature>
<dbReference type="GO" id="GO:0043332">
    <property type="term" value="C:mating projection tip"/>
    <property type="evidence" value="ECO:0007669"/>
    <property type="project" value="UniProtKB-UniRule"/>
</dbReference>
<dbReference type="PANTHER" id="PTHR31030">
    <property type="entry name" value="PLASMA MEMBRANE FUSION PROTEIN PRM1"/>
    <property type="match status" value="1"/>
</dbReference>
<protein>
    <recommendedName>
        <fullName evidence="10">Plasma membrane fusion protein PRM1</fullName>
    </recommendedName>
</protein>
<evidence type="ECO:0000256" key="1">
    <source>
        <dbReference type="ARBA" id="ARBA00002512"/>
    </source>
</evidence>
<gene>
    <name evidence="11" type="ORF">FA10DRAFT_292366</name>
</gene>
<dbReference type="AlphaFoldDB" id="A0A316YR34"/>
<feature type="transmembrane region" description="Helical" evidence="10">
    <location>
        <begin position="391"/>
        <end position="414"/>
    </location>
</feature>
<comment type="caution">
    <text evidence="10">Lacks conserved residue(s) required for the propagation of feature annotation.</text>
</comment>
<dbReference type="InParanoid" id="A0A316YR34"/>
<dbReference type="RefSeq" id="XP_025378674.1">
    <property type="nucleotide sequence ID" value="XM_025524393.1"/>
</dbReference>
<evidence type="ECO:0000313" key="12">
    <source>
        <dbReference type="Proteomes" id="UP000245768"/>
    </source>
</evidence>
<sequence length="626" mass="68303">MVIPSTDARLKPWLGLRARLALCLFSPTLLALAFVAARLAISSTDVDDKVAEAKTRLWTSCRGVELAATTAASMPRIMAHNFNEATSRAVMDTVQGLGKVLLLGIEAIENLLVFLVDMYRSLFLCVIELVVRGSLSLLISAVQLISDGVHAAAHGIQQSIQASINGLNDVLKGSVSGINDVAKLFGKSIGVPQIPQPDLSALNNIQIPKTFEDALSNINGSMPTLDQLKQKVNDVIETPFEQLRAEINDTISNFNFNSSALPVPEQRTVSFCDKALDTKPIDDLGDALRHITRVGLGLLGLAALLLLILCALREWWSWRCLHKHVENTRDTYLLSLSGRGQSTKQISMLDTPSLFALMQLSTHPLMAKVGLTIAQRLGIKGSQSLAYLRWWLAWISHPIAVAVLAMGLVGLLTVEAQLRAVAIVKDQFQHRFDGMLDGTANGLQANIDAYFGDASRDFANKSNTVIIDAQNGLNDGLFRWVNVTTSTMNNTLNEFMDGIALDTFLQTSLSPLYQPVQTFIDCILGQKVDKIEKALTWIQSNAHVSLPIVADDVLMLDTNRTKELMEPVKQAALGNGSDQGDHQGILQRLTGAYINSLEKERIFYALLILAYVLLVLIGLVVVAFAS</sequence>
<evidence type="ECO:0000256" key="9">
    <source>
        <dbReference type="ARBA" id="ARBA00023180"/>
    </source>
</evidence>
<evidence type="ECO:0000256" key="6">
    <source>
        <dbReference type="ARBA" id="ARBA00022971"/>
    </source>
</evidence>
<dbReference type="GO" id="GO:0032220">
    <property type="term" value="P:plasma membrane fusion involved in cytogamy"/>
    <property type="evidence" value="ECO:0007669"/>
    <property type="project" value="TreeGrafter"/>
</dbReference>
<keyword evidence="7 10" id="KW-1133">Transmembrane helix</keyword>
<evidence type="ECO:0000256" key="7">
    <source>
        <dbReference type="ARBA" id="ARBA00022989"/>
    </source>
</evidence>
<keyword evidence="4 10" id="KW-1003">Cell membrane</keyword>
<evidence type="ECO:0000256" key="10">
    <source>
        <dbReference type="RuleBase" id="RU366035"/>
    </source>
</evidence>
<dbReference type="InterPro" id="IPR026777">
    <property type="entry name" value="PRM1"/>
</dbReference>
<keyword evidence="8 10" id="KW-0472">Membrane</keyword>
<keyword evidence="5 10" id="KW-0812">Transmembrane</keyword>
<comment type="function">
    <text evidence="1 10">Involved in cell fusion during mating by stabilizing the plasma membrane fusion event.</text>
</comment>
<dbReference type="EMBL" id="KZ819635">
    <property type="protein sequence ID" value="PWN91476.1"/>
    <property type="molecule type" value="Genomic_DNA"/>
</dbReference>
<dbReference type="STRING" id="215250.A0A316YR34"/>
<dbReference type="GO" id="GO:0005886">
    <property type="term" value="C:plasma membrane"/>
    <property type="evidence" value="ECO:0007669"/>
    <property type="project" value="UniProtKB-SubCell"/>
</dbReference>
<evidence type="ECO:0000256" key="4">
    <source>
        <dbReference type="ARBA" id="ARBA00022475"/>
    </source>
</evidence>
<keyword evidence="9" id="KW-0325">Glycoprotein</keyword>
<proteinExistence type="inferred from homology"/>
<name>A0A316YR34_9BASI</name>
<dbReference type="PANTHER" id="PTHR31030:SF1">
    <property type="entry name" value="PLASMA MEMBRANE FUSION PROTEIN PRM1"/>
    <property type="match status" value="1"/>
</dbReference>
<comment type="similarity">
    <text evidence="3 10">Belongs to the PRM1 family.</text>
</comment>
<comment type="subcellular location">
    <subcellularLocation>
        <location evidence="2 10">Cell membrane</location>
        <topology evidence="2 10">Multi-pass membrane protein</topology>
    </subcellularLocation>
</comment>
<dbReference type="Proteomes" id="UP000245768">
    <property type="component" value="Unassembled WGS sequence"/>
</dbReference>
<reference evidence="11 12" key="1">
    <citation type="journal article" date="2018" name="Mol. Biol. Evol.">
        <title>Broad Genomic Sampling Reveals a Smut Pathogenic Ancestry of the Fungal Clade Ustilaginomycotina.</title>
        <authorList>
            <person name="Kijpornyongpan T."/>
            <person name="Mondo S.J."/>
            <person name="Barry K."/>
            <person name="Sandor L."/>
            <person name="Lee J."/>
            <person name="Lipzen A."/>
            <person name="Pangilinan J."/>
            <person name="LaButti K."/>
            <person name="Hainaut M."/>
            <person name="Henrissat B."/>
            <person name="Grigoriev I.V."/>
            <person name="Spatafora J.W."/>
            <person name="Aime M.C."/>
        </authorList>
    </citation>
    <scope>NUCLEOTIDE SEQUENCE [LARGE SCALE GENOMIC DNA]</scope>
    <source>
        <strain evidence="11 12">MCA 4198</strain>
    </source>
</reference>
<dbReference type="GeneID" id="37046309"/>
<evidence type="ECO:0000313" key="11">
    <source>
        <dbReference type="EMBL" id="PWN91476.1"/>
    </source>
</evidence>
<keyword evidence="12" id="KW-1185">Reference proteome</keyword>
<evidence type="ECO:0000256" key="5">
    <source>
        <dbReference type="ARBA" id="ARBA00022692"/>
    </source>
</evidence>
<feature type="transmembrane region" description="Helical" evidence="10">
    <location>
        <begin position="20"/>
        <end position="41"/>
    </location>
</feature>
<evidence type="ECO:0000256" key="2">
    <source>
        <dbReference type="ARBA" id="ARBA00004651"/>
    </source>
</evidence>